<dbReference type="SUPFAM" id="SSF55961">
    <property type="entry name" value="Bet v1-like"/>
    <property type="match status" value="1"/>
</dbReference>
<gene>
    <name evidence="1" type="ORF">G7Y82_17070</name>
</gene>
<dbReference type="AlphaFoldDB" id="A0A969WAW8"/>
<evidence type="ECO:0000313" key="2">
    <source>
        <dbReference type="Proteomes" id="UP000653472"/>
    </source>
</evidence>
<keyword evidence="2" id="KW-1185">Reference proteome</keyword>
<dbReference type="EMBL" id="JAAVXB010000011">
    <property type="protein sequence ID" value="NKF24026.1"/>
    <property type="molecule type" value="Genomic_DNA"/>
</dbReference>
<dbReference type="Proteomes" id="UP000653472">
    <property type="component" value="Unassembled WGS sequence"/>
</dbReference>
<protein>
    <submittedName>
        <fullName evidence="1">Uncharacterized protein</fullName>
    </submittedName>
</protein>
<dbReference type="Gene3D" id="3.30.530.20">
    <property type="match status" value="1"/>
</dbReference>
<dbReference type="InterPro" id="IPR023393">
    <property type="entry name" value="START-like_dom_sf"/>
</dbReference>
<reference evidence="1" key="1">
    <citation type="submission" date="2020-03" db="EMBL/GenBank/DDBJ databases">
        <title>Solimonas marina sp. nov., isolated from deep seawater of the Pacific Ocean.</title>
        <authorList>
            <person name="Liu X."/>
            <person name="Lai Q."/>
            <person name="Sun F."/>
            <person name="Gai Y."/>
            <person name="Li G."/>
            <person name="Shao Z."/>
        </authorList>
    </citation>
    <scope>NUCLEOTIDE SEQUENCE</scope>
    <source>
        <strain evidence="1">C16B3</strain>
    </source>
</reference>
<accession>A0A969WAW8</accession>
<comment type="caution">
    <text evidence="1">The sequence shown here is derived from an EMBL/GenBank/DDBJ whole genome shotgun (WGS) entry which is preliminary data.</text>
</comment>
<name>A0A969WAW8_9GAMM</name>
<organism evidence="1 2">
    <name type="scientific">Solimonas marina</name>
    <dbReference type="NCBI Taxonomy" id="2714601"/>
    <lineage>
        <taxon>Bacteria</taxon>
        <taxon>Pseudomonadati</taxon>
        <taxon>Pseudomonadota</taxon>
        <taxon>Gammaproteobacteria</taxon>
        <taxon>Nevskiales</taxon>
        <taxon>Nevskiaceae</taxon>
        <taxon>Solimonas</taxon>
    </lineage>
</organism>
<dbReference type="RefSeq" id="WP_168149352.1">
    <property type="nucleotide sequence ID" value="NZ_JAAVXB010000011.1"/>
</dbReference>
<proteinExistence type="predicted"/>
<sequence length="158" mass="17868">MNVDIKIERSVEVDAPYEKVLPLLTDLEGTIRRFPKLRKLTKLGPNAYLWEMSTIGSKAANIAHEVSYGAKYNIDAKRGEISWVPVPDRGNATIEGRFKLLDQGQRTKLTFDVRGKLREVPVPLMYRLLAPPFIQGKFTRLVDIFLENTREAVLGGAK</sequence>
<evidence type="ECO:0000313" key="1">
    <source>
        <dbReference type="EMBL" id="NKF24026.1"/>
    </source>
</evidence>